<evidence type="ECO:0000256" key="5">
    <source>
        <dbReference type="ARBA" id="ARBA00023135"/>
    </source>
</evidence>
<keyword evidence="3 7" id="KW-0963">Cytoplasm</keyword>
<dbReference type="GO" id="GO:0030942">
    <property type="term" value="F:endoplasmic reticulum signal peptide binding"/>
    <property type="evidence" value="ECO:0007669"/>
    <property type="project" value="UniProtKB-UniRule"/>
</dbReference>
<dbReference type="GO" id="GO:0006614">
    <property type="term" value="P:SRP-dependent cotranslational protein targeting to membrane"/>
    <property type="evidence" value="ECO:0007669"/>
    <property type="project" value="UniProtKB-UniRule"/>
</dbReference>
<comment type="caution">
    <text evidence="8">The sequence shown here is derived from an EMBL/GenBank/DDBJ whole genome shotgun (WGS) entry which is preliminary data.</text>
</comment>
<comment type="subunit">
    <text evidence="7">Component of a fungal signal recognition particle (SRP) complex that consists of a 7SL RNA molecule (scR1) and at least six protein subunits: SRP72, SRP68, SRP54, SEC65, SRP21 and SRP14.</text>
</comment>
<name>A0A8H2ZZK3_9AGAM</name>
<dbReference type="InterPro" id="IPR003210">
    <property type="entry name" value="Signal_recog_particle_SRP14"/>
</dbReference>
<evidence type="ECO:0000256" key="6">
    <source>
        <dbReference type="ARBA" id="ARBA00023274"/>
    </source>
</evidence>
<dbReference type="GO" id="GO:0005786">
    <property type="term" value="C:signal recognition particle, endoplasmic reticulum targeting"/>
    <property type="evidence" value="ECO:0007669"/>
    <property type="project" value="UniProtKB-UniRule"/>
</dbReference>
<gene>
    <name evidence="8" type="ORF">RDB_LOCUS18060</name>
</gene>
<evidence type="ECO:0000256" key="2">
    <source>
        <dbReference type="ARBA" id="ARBA00010349"/>
    </source>
</evidence>
<evidence type="ECO:0000313" key="9">
    <source>
        <dbReference type="Proteomes" id="UP000663846"/>
    </source>
</evidence>
<evidence type="ECO:0000256" key="4">
    <source>
        <dbReference type="ARBA" id="ARBA00022884"/>
    </source>
</evidence>
<dbReference type="SUPFAM" id="SSF54762">
    <property type="entry name" value="Signal recognition particle alu RNA binding heterodimer, SRP9/14"/>
    <property type="match status" value="1"/>
</dbReference>
<dbReference type="PANTHER" id="PTHR12013">
    <property type="entry name" value="SIGNAL RECOGNITION PARTICLE 14 KD PROTEIN"/>
    <property type="match status" value="1"/>
</dbReference>
<protein>
    <recommendedName>
        <fullName evidence="7">Signal recognition particle subunit SRP14</fullName>
    </recommendedName>
    <alternativeName>
        <fullName evidence="7">Signal recognition particle 14 kDa protein</fullName>
    </alternativeName>
</protein>
<dbReference type="InterPro" id="IPR009018">
    <property type="entry name" value="Signal_recog_particle_SRP9/14"/>
</dbReference>
<sequence>MMSQTSSPATTMELVQHEEFLKRLAELFEKCNSSKGSIWLTHKRLTYEPNGPPVDAGSDREYPCLVRAIDGRDVKFSTTVSSTELPKFHAAYSALLRQSMPGLRKRDKKKEKAKAEAAVARRQKLETDLVVTGSKRGRGRAKRQRKVKAAIKQQETRKLIAERQQAKIANKKV</sequence>
<dbReference type="GO" id="GO:0008312">
    <property type="term" value="F:7S RNA binding"/>
    <property type="evidence" value="ECO:0007669"/>
    <property type="project" value="UniProtKB-UniRule"/>
</dbReference>
<keyword evidence="6 7" id="KW-0687">Ribonucleoprotein</keyword>
<evidence type="ECO:0000256" key="3">
    <source>
        <dbReference type="ARBA" id="ARBA00022490"/>
    </source>
</evidence>
<accession>A0A8H2ZZK3</accession>
<proteinExistence type="inferred from homology"/>
<keyword evidence="5 7" id="KW-0733">Signal recognition particle</keyword>
<dbReference type="Gene3D" id="3.30.720.10">
    <property type="entry name" value="Signal recognition particle alu RNA binding heterodimer, srp9/1"/>
    <property type="match status" value="1"/>
</dbReference>
<comment type="similarity">
    <text evidence="2 7">Belongs to the SRP14 family.</text>
</comment>
<evidence type="ECO:0000256" key="1">
    <source>
        <dbReference type="ARBA" id="ARBA00004496"/>
    </source>
</evidence>
<dbReference type="Pfam" id="PF02290">
    <property type="entry name" value="SRP14"/>
    <property type="match status" value="1"/>
</dbReference>
<comment type="function">
    <text evidence="7">Component of the signal recognition particle (SRP) complex, a ribonucleoprotein complex that mediates the cotranslational targeting of secretory and membrane proteins to the endoplasmic reticulum (ER).</text>
</comment>
<dbReference type="EMBL" id="CAJMWS010000090">
    <property type="protein sequence ID" value="CAE6360124.1"/>
    <property type="molecule type" value="Genomic_DNA"/>
</dbReference>
<reference evidence="8" key="1">
    <citation type="submission" date="2021-01" db="EMBL/GenBank/DDBJ databases">
        <authorList>
            <person name="Kaushik A."/>
        </authorList>
    </citation>
    <scope>NUCLEOTIDE SEQUENCE</scope>
    <source>
        <strain evidence="8">AG1-1C</strain>
    </source>
</reference>
<organism evidence="8 9">
    <name type="scientific">Rhizoctonia solani</name>
    <dbReference type="NCBI Taxonomy" id="456999"/>
    <lineage>
        <taxon>Eukaryota</taxon>
        <taxon>Fungi</taxon>
        <taxon>Dikarya</taxon>
        <taxon>Basidiomycota</taxon>
        <taxon>Agaricomycotina</taxon>
        <taxon>Agaricomycetes</taxon>
        <taxon>Cantharellales</taxon>
        <taxon>Ceratobasidiaceae</taxon>
        <taxon>Rhizoctonia</taxon>
    </lineage>
</organism>
<evidence type="ECO:0000256" key="7">
    <source>
        <dbReference type="RuleBase" id="RU368100"/>
    </source>
</evidence>
<keyword evidence="4 7" id="KW-0694">RNA-binding</keyword>
<evidence type="ECO:0000313" key="8">
    <source>
        <dbReference type="EMBL" id="CAE6360124.1"/>
    </source>
</evidence>
<dbReference type="AlphaFoldDB" id="A0A8H2ZZK3"/>
<dbReference type="Proteomes" id="UP000663846">
    <property type="component" value="Unassembled WGS sequence"/>
</dbReference>
<comment type="subcellular location">
    <subcellularLocation>
        <location evidence="1 7">Cytoplasm</location>
    </subcellularLocation>
</comment>